<dbReference type="InterPro" id="IPR018247">
    <property type="entry name" value="EF_Hand_1_Ca_BS"/>
</dbReference>
<organism evidence="3 4">
    <name type="scientific">Prorocentrum cordatum</name>
    <dbReference type="NCBI Taxonomy" id="2364126"/>
    <lineage>
        <taxon>Eukaryota</taxon>
        <taxon>Sar</taxon>
        <taxon>Alveolata</taxon>
        <taxon>Dinophyceae</taxon>
        <taxon>Prorocentrales</taxon>
        <taxon>Prorocentraceae</taxon>
        <taxon>Prorocentrum</taxon>
    </lineage>
</organism>
<sequence length="131" mass="14912">MSECTRLFQEADLDSNGTLDYGEFEAWLRSALQMNASPAAQQRRAVDEEAARAAFASADRDCDGHLTVEELRFAYAGMLLSAGQKVSRKRVARWAARSIRKYDADNSRTLEFEEFFELLRKVRFADGLQLH</sequence>
<proteinExistence type="predicted"/>
<keyword evidence="4" id="KW-1185">Reference proteome</keyword>
<evidence type="ECO:0000313" key="4">
    <source>
        <dbReference type="Proteomes" id="UP001189429"/>
    </source>
</evidence>
<evidence type="ECO:0000256" key="1">
    <source>
        <dbReference type="ARBA" id="ARBA00022837"/>
    </source>
</evidence>
<accession>A0ABN9U8E4</accession>
<evidence type="ECO:0000259" key="2">
    <source>
        <dbReference type="PROSITE" id="PS50222"/>
    </source>
</evidence>
<dbReference type="Gene3D" id="1.10.238.10">
    <property type="entry name" value="EF-hand"/>
    <property type="match status" value="2"/>
</dbReference>
<dbReference type="SUPFAM" id="SSF47473">
    <property type="entry name" value="EF-hand"/>
    <property type="match status" value="1"/>
</dbReference>
<reference evidence="3" key="1">
    <citation type="submission" date="2023-10" db="EMBL/GenBank/DDBJ databases">
        <authorList>
            <person name="Chen Y."/>
            <person name="Shah S."/>
            <person name="Dougan E. K."/>
            <person name="Thang M."/>
            <person name="Chan C."/>
        </authorList>
    </citation>
    <scope>NUCLEOTIDE SEQUENCE [LARGE SCALE GENOMIC DNA]</scope>
</reference>
<name>A0ABN9U8E4_9DINO</name>
<gene>
    <name evidence="3" type="ORF">PCOR1329_LOCUS45717</name>
</gene>
<dbReference type="EMBL" id="CAUYUJ010015498">
    <property type="protein sequence ID" value="CAK0854756.1"/>
    <property type="molecule type" value="Genomic_DNA"/>
</dbReference>
<dbReference type="InterPro" id="IPR002048">
    <property type="entry name" value="EF_hand_dom"/>
</dbReference>
<feature type="domain" description="EF-hand" evidence="2">
    <location>
        <begin position="46"/>
        <end position="81"/>
    </location>
</feature>
<keyword evidence="1" id="KW-0106">Calcium</keyword>
<dbReference type="SMART" id="SM00054">
    <property type="entry name" value="EFh"/>
    <property type="match status" value="3"/>
</dbReference>
<dbReference type="InterPro" id="IPR011992">
    <property type="entry name" value="EF-hand-dom_pair"/>
</dbReference>
<feature type="domain" description="EF-hand" evidence="2">
    <location>
        <begin position="1"/>
        <end position="34"/>
    </location>
</feature>
<dbReference type="Pfam" id="PF13499">
    <property type="entry name" value="EF-hand_7"/>
    <property type="match status" value="1"/>
</dbReference>
<evidence type="ECO:0000313" key="3">
    <source>
        <dbReference type="EMBL" id="CAK0854756.1"/>
    </source>
</evidence>
<comment type="caution">
    <text evidence="3">The sequence shown here is derived from an EMBL/GenBank/DDBJ whole genome shotgun (WGS) entry which is preliminary data.</text>
</comment>
<dbReference type="PROSITE" id="PS00018">
    <property type="entry name" value="EF_HAND_1"/>
    <property type="match status" value="3"/>
</dbReference>
<dbReference type="PROSITE" id="PS50222">
    <property type="entry name" value="EF_HAND_2"/>
    <property type="match status" value="2"/>
</dbReference>
<dbReference type="Proteomes" id="UP001189429">
    <property type="component" value="Unassembled WGS sequence"/>
</dbReference>
<dbReference type="Pfam" id="PF13202">
    <property type="entry name" value="EF-hand_5"/>
    <property type="match status" value="1"/>
</dbReference>
<protein>
    <recommendedName>
        <fullName evidence="2">EF-hand domain-containing protein</fullName>
    </recommendedName>
</protein>